<dbReference type="AlphaFoldDB" id="Q7P381"/>
<evidence type="ECO:0000256" key="2">
    <source>
        <dbReference type="ARBA" id="ARBA00022603"/>
    </source>
</evidence>
<evidence type="ECO:0000259" key="5">
    <source>
        <dbReference type="Pfam" id="PF01555"/>
    </source>
</evidence>
<dbReference type="InterPro" id="IPR002295">
    <property type="entry name" value="N4/N6-MTase_EcoPI_Mod-like"/>
</dbReference>
<dbReference type="PIRSF" id="PIRSF015855">
    <property type="entry name" value="TypeIII_Mtase_mKpnI"/>
    <property type="match status" value="1"/>
</dbReference>
<dbReference type="Pfam" id="PF01555">
    <property type="entry name" value="N6_N4_Mtase"/>
    <property type="match status" value="1"/>
</dbReference>
<comment type="similarity">
    <text evidence="1">Belongs to the N(4)/N(6)-methyltransferase family.</text>
</comment>
<comment type="caution">
    <text evidence="6">The sequence shown here is derived from an EMBL/GenBank/DDBJ whole genome shotgun (WGS) entry which is preliminary data.</text>
</comment>
<dbReference type="InterPro" id="IPR002941">
    <property type="entry name" value="DNA_methylase_N4/N6"/>
</dbReference>
<dbReference type="EMBL" id="AABF01000005">
    <property type="protein sequence ID" value="EAA25091.1"/>
    <property type="molecule type" value="Genomic_DNA"/>
</dbReference>
<dbReference type="GO" id="GO:0032259">
    <property type="term" value="P:methylation"/>
    <property type="evidence" value="ECO:0007669"/>
    <property type="project" value="UniProtKB-KW"/>
</dbReference>
<gene>
    <name evidence="6" type="ORF">FNV2195</name>
</gene>
<dbReference type="Proteomes" id="UP000006454">
    <property type="component" value="Unassembled WGS sequence"/>
</dbReference>
<dbReference type="REBASE" id="7643">
    <property type="entry name" value="M.FnuVORFCP"/>
</dbReference>
<dbReference type="GO" id="GO:0009007">
    <property type="term" value="F:site-specific DNA-methyltransferase (adenine-specific) activity"/>
    <property type="evidence" value="ECO:0007669"/>
    <property type="project" value="UniProtKB-EC"/>
</dbReference>
<dbReference type="PROSITE" id="PS00092">
    <property type="entry name" value="N6_MTASE"/>
    <property type="match status" value="1"/>
</dbReference>
<sequence length="525" mass="61024">MIYIDPPYNTGKDFVYKDNFKDNIENYKEITGQINKEGIKLTTNTETNGRYHSDWLNMMYPRLKLARNLLTDDGVIFISIDNNEIHNLRKICDEIFGEENFIEVITVINNPRGRDYGGIANMHEYLLVYKKSENSFLNNLIQKDKIFPFFDSISGFEIRELRNRNIVFNKENRPNLYYPFYINTNKILDNNLLEIELEKKEGYVELFPKESQGVNTVWRWGKEKAKENLNVNIVAKKMQDGGYMIVEKYRKAEVMARSVWNTKDDNSEKGTLLIKEIFKGNKVFEFPKSLNMIKKTIEIGSNNSDIILDFFSGSATTAHSVMQLNAEDEGNRKYIMVQLPELCDESSEAYKAGYKNICEIGKERIRRAGEKIKSDESLLIENREKLDIGFKVFKLDSSNIKEWDTNTEDLQQTLLESMENIKSDRNSLDVLYEILLKYGLDLNISIEENKDFYSIGGGSLLVSLNQEINDEVINSICEEYKNLLEIDKDFKTTVILRDNSFKNDVDKTNVIKKLEQVGINEIRSI</sequence>
<dbReference type="PRINTS" id="PR00506">
    <property type="entry name" value="D21N6MTFRASE"/>
</dbReference>
<keyword evidence="4" id="KW-0949">S-adenosyl-L-methionine</keyword>
<dbReference type="Gene3D" id="3.40.50.150">
    <property type="entry name" value="Vaccinia Virus protein VP39"/>
    <property type="match status" value="1"/>
</dbReference>
<name>Q7P381_FUSVC</name>
<dbReference type="EC" id="2.1.1.72" evidence="6"/>
<evidence type="ECO:0000256" key="1">
    <source>
        <dbReference type="ARBA" id="ARBA00006594"/>
    </source>
</evidence>
<accession>Q7P381</accession>
<evidence type="ECO:0000256" key="4">
    <source>
        <dbReference type="ARBA" id="ARBA00022691"/>
    </source>
</evidence>
<proteinExistence type="inferred from homology"/>
<evidence type="ECO:0000313" key="7">
    <source>
        <dbReference type="Proteomes" id="UP000006454"/>
    </source>
</evidence>
<dbReference type="InterPro" id="IPR029063">
    <property type="entry name" value="SAM-dependent_MTases_sf"/>
</dbReference>
<evidence type="ECO:0000256" key="3">
    <source>
        <dbReference type="ARBA" id="ARBA00022679"/>
    </source>
</evidence>
<evidence type="ECO:0000313" key="6">
    <source>
        <dbReference type="EMBL" id="EAA25091.1"/>
    </source>
</evidence>
<organism evidence="6 7">
    <name type="scientific">Fusobacterium vincentii ATCC 49256</name>
    <dbReference type="NCBI Taxonomy" id="209882"/>
    <lineage>
        <taxon>Bacteria</taxon>
        <taxon>Fusobacteriati</taxon>
        <taxon>Fusobacteriota</taxon>
        <taxon>Fusobacteriia</taxon>
        <taxon>Fusobacteriales</taxon>
        <taxon>Fusobacteriaceae</taxon>
        <taxon>Fusobacterium</taxon>
    </lineage>
</organism>
<dbReference type="GO" id="GO:0003677">
    <property type="term" value="F:DNA binding"/>
    <property type="evidence" value="ECO:0007669"/>
    <property type="project" value="InterPro"/>
</dbReference>
<reference evidence="6 7" key="1">
    <citation type="journal article" date="2003" name="Genome Res.">
        <title>Genome analysis of F. nucleatum sub spp vincentii and its comparison with the genome of F. nucleatum ATCC 25586.</title>
        <authorList>
            <person name="Kapatral V."/>
            <person name="Ivanova N."/>
            <person name="Anderson I."/>
            <person name="Reznik G."/>
            <person name="Bhattacharyya A."/>
            <person name="Gardner W.L."/>
            <person name="Mikhailova N."/>
            <person name="Lapidus A."/>
            <person name="Larsen N."/>
            <person name="D'Souza M."/>
            <person name="Walunas T."/>
            <person name="Haselkorn R."/>
            <person name="Overbeek R."/>
            <person name="Kyrpides N."/>
        </authorList>
    </citation>
    <scope>NUCLEOTIDE SEQUENCE [LARGE SCALE GENOMIC DNA]</scope>
    <source>
        <strain evidence="6 7">ATCC 49256</strain>
    </source>
</reference>
<protein>
    <submittedName>
        <fullName evidence="6">TYPE III RESTRICTION-MODIFICATION SYSTEM METHYLATION SUBUNIT</fullName>
        <ecNumber evidence="6">2.1.1.72</ecNumber>
    </submittedName>
</protein>
<keyword evidence="2 6" id="KW-0489">Methyltransferase</keyword>
<keyword evidence="3 6" id="KW-0808">Transferase</keyword>
<dbReference type="InterPro" id="IPR002052">
    <property type="entry name" value="DNA_methylase_N6_adenine_CS"/>
</dbReference>
<dbReference type="GO" id="GO:0008170">
    <property type="term" value="F:N-methyltransferase activity"/>
    <property type="evidence" value="ECO:0007669"/>
    <property type="project" value="InterPro"/>
</dbReference>
<dbReference type="SUPFAM" id="SSF53335">
    <property type="entry name" value="S-adenosyl-L-methionine-dependent methyltransferases"/>
    <property type="match status" value="1"/>
</dbReference>
<feature type="domain" description="DNA methylase N-4/N-6" evidence="5">
    <location>
        <begin position="1"/>
        <end position="335"/>
    </location>
</feature>